<evidence type="ECO:0000256" key="7">
    <source>
        <dbReference type="SAM" id="Phobius"/>
    </source>
</evidence>
<evidence type="ECO:0000313" key="10">
    <source>
        <dbReference type="Proteomes" id="UP000182034"/>
    </source>
</evidence>
<dbReference type="AlphaFoldDB" id="A0A1K2IX05"/>
<dbReference type="STRING" id="1612149.SAMN05216324_12917"/>
<protein>
    <submittedName>
        <fullName evidence="9">MotA/TolQ/ExbB proton channel family protein</fullName>
    </submittedName>
</protein>
<feature type="transmembrane region" description="Helical" evidence="7">
    <location>
        <begin position="82"/>
        <end position="104"/>
    </location>
</feature>
<comment type="subcellular location">
    <subcellularLocation>
        <location evidence="1">Cell membrane</location>
        <topology evidence="1">Multi-pass membrane protein</topology>
    </subcellularLocation>
    <subcellularLocation>
        <location evidence="6">Membrane</location>
        <topology evidence="6">Multi-pass membrane protein</topology>
    </subcellularLocation>
</comment>
<dbReference type="GO" id="GO:0015031">
    <property type="term" value="P:protein transport"/>
    <property type="evidence" value="ECO:0007669"/>
    <property type="project" value="UniProtKB-KW"/>
</dbReference>
<gene>
    <name evidence="9" type="ORF">SAMN05216324_12917</name>
</gene>
<evidence type="ECO:0000256" key="5">
    <source>
        <dbReference type="ARBA" id="ARBA00023136"/>
    </source>
</evidence>
<evidence type="ECO:0000256" key="2">
    <source>
        <dbReference type="ARBA" id="ARBA00022475"/>
    </source>
</evidence>
<dbReference type="GO" id="GO:0005886">
    <property type="term" value="C:plasma membrane"/>
    <property type="evidence" value="ECO:0007669"/>
    <property type="project" value="UniProtKB-SubCell"/>
</dbReference>
<dbReference type="RefSeq" id="WP_083582424.1">
    <property type="nucleotide sequence ID" value="NZ_FPKW01000029.1"/>
</dbReference>
<evidence type="ECO:0000256" key="4">
    <source>
        <dbReference type="ARBA" id="ARBA00022989"/>
    </source>
</evidence>
<evidence type="ECO:0000256" key="6">
    <source>
        <dbReference type="RuleBase" id="RU004057"/>
    </source>
</evidence>
<keyword evidence="6" id="KW-0653">Protein transport</keyword>
<comment type="similarity">
    <text evidence="6">Belongs to the exbB/tolQ family.</text>
</comment>
<reference evidence="10" key="1">
    <citation type="submission" date="2016-10" db="EMBL/GenBank/DDBJ databases">
        <authorList>
            <person name="Varghese N."/>
            <person name="Submissions S."/>
        </authorList>
    </citation>
    <scope>NUCLEOTIDE SEQUENCE [LARGE SCALE GENOMIC DNA]</scope>
    <source>
        <strain evidence="10">SUR2</strain>
    </source>
</reference>
<dbReference type="EMBL" id="FPKW01000029">
    <property type="protein sequence ID" value="SFZ96895.1"/>
    <property type="molecule type" value="Genomic_DNA"/>
</dbReference>
<organism evidence="9 10">
    <name type="scientific">Chryseobacterium limigenitum</name>
    <dbReference type="NCBI Taxonomy" id="1612149"/>
    <lineage>
        <taxon>Bacteria</taxon>
        <taxon>Pseudomonadati</taxon>
        <taxon>Bacteroidota</taxon>
        <taxon>Flavobacteriia</taxon>
        <taxon>Flavobacteriales</taxon>
        <taxon>Weeksellaceae</taxon>
        <taxon>Chryseobacterium group</taxon>
        <taxon>Chryseobacterium</taxon>
    </lineage>
</organism>
<dbReference type="Pfam" id="PF01618">
    <property type="entry name" value="MotA_ExbB"/>
    <property type="match status" value="1"/>
</dbReference>
<keyword evidence="2" id="KW-1003">Cell membrane</keyword>
<sequence length="511" mass="55929">MNIVEIIVAIAMLGYLIYSIIILNGVKKGYQNVNQNYLDLIPSMFTTIGILGTFGGIAFGLLKFETKDIEGSIPKLLDGLKTAFYASIAGIALSIIFSKIIAFIKNKNEKGVLSDETNAINNLIESITELKNDFSSTDDNGNIIKPGNIFRDIYKESAKQSNALQTFSSDLALTISAGFEQILNNPTEGVVAELKLVKAEIESLGNKLKDPATDMTQSIVKELQESMGKMIEEFKISMSGDTKNEMERLAELLGQAGGSLTDFPAKLQNMTDNLNENFRGLQDVVQQISQQTLSQSQDSTNAMKKQVEDMSEILRTKVGDLQSGQQSLLTEQSKNLQVSENLLSAFNISIENMNGLSVGVAQSINKLNEAQAALTTTVTNFRSASQEINLSSNKFGDSQLTFSKYSNDFLQKNSNTIDEIQKSLVKAKDVSADYAQKFEIIEKGLQDIFAKITTGLKDYQATVSGSLETYLGKYTDALTKTAESLAGASSKQEDILEELTEQLSKLNGRKN</sequence>
<keyword evidence="10" id="KW-1185">Reference proteome</keyword>
<evidence type="ECO:0000259" key="8">
    <source>
        <dbReference type="Pfam" id="PF01618"/>
    </source>
</evidence>
<dbReference type="InterPro" id="IPR002898">
    <property type="entry name" value="MotA_ExbB_proton_chnl"/>
</dbReference>
<keyword evidence="5 7" id="KW-0472">Membrane</keyword>
<dbReference type="Proteomes" id="UP000182034">
    <property type="component" value="Unassembled WGS sequence"/>
</dbReference>
<proteinExistence type="inferred from homology"/>
<keyword evidence="4 7" id="KW-1133">Transmembrane helix</keyword>
<keyword evidence="6" id="KW-0813">Transport</keyword>
<keyword evidence="3 7" id="KW-0812">Transmembrane</keyword>
<feature type="domain" description="MotA/TolQ/ExbB proton channel" evidence="8">
    <location>
        <begin position="33"/>
        <end position="111"/>
    </location>
</feature>
<feature type="transmembrane region" description="Helical" evidence="7">
    <location>
        <begin position="6"/>
        <end position="26"/>
    </location>
</feature>
<evidence type="ECO:0000256" key="3">
    <source>
        <dbReference type="ARBA" id="ARBA00022692"/>
    </source>
</evidence>
<name>A0A1K2IX05_9FLAO</name>
<dbReference type="OrthoDB" id="9798009at2"/>
<evidence type="ECO:0000313" key="9">
    <source>
        <dbReference type="EMBL" id="SFZ96895.1"/>
    </source>
</evidence>
<dbReference type="SUPFAM" id="SSF58113">
    <property type="entry name" value="Apolipoprotein A-I"/>
    <property type="match status" value="1"/>
</dbReference>
<feature type="transmembrane region" description="Helical" evidence="7">
    <location>
        <begin position="38"/>
        <end position="62"/>
    </location>
</feature>
<accession>A0A1K2IX05</accession>
<evidence type="ECO:0000256" key="1">
    <source>
        <dbReference type="ARBA" id="ARBA00004651"/>
    </source>
</evidence>